<dbReference type="EMBL" id="FNQM01000001">
    <property type="protein sequence ID" value="SDZ73812.1"/>
    <property type="molecule type" value="Genomic_DNA"/>
</dbReference>
<dbReference type="InterPro" id="IPR000182">
    <property type="entry name" value="GNAT_dom"/>
</dbReference>
<dbReference type="SUPFAM" id="SSF55729">
    <property type="entry name" value="Acyl-CoA N-acyltransferases (Nat)"/>
    <property type="match status" value="1"/>
</dbReference>
<feature type="domain" description="N-acetyltransferase" evidence="1">
    <location>
        <begin position="14"/>
        <end position="149"/>
    </location>
</feature>
<dbReference type="Gene3D" id="3.40.630.30">
    <property type="match status" value="1"/>
</dbReference>
<evidence type="ECO:0000259" key="1">
    <source>
        <dbReference type="Pfam" id="PF13302"/>
    </source>
</evidence>
<dbReference type="OrthoDB" id="6293260at2"/>
<keyword evidence="2" id="KW-0808">Transferase</keyword>
<dbReference type="STRING" id="89524.SAMN05444370_10174"/>
<protein>
    <submittedName>
        <fullName evidence="2">Protein N-acetyltransferase, RimJ/RimL family</fullName>
    </submittedName>
</protein>
<dbReference type="InterPro" id="IPR016181">
    <property type="entry name" value="Acyl_CoA_acyltransferase"/>
</dbReference>
<keyword evidence="3" id="KW-1185">Reference proteome</keyword>
<reference evidence="2 3" key="1">
    <citation type="submission" date="2016-10" db="EMBL/GenBank/DDBJ databases">
        <authorList>
            <person name="de Groot N.N."/>
        </authorList>
    </citation>
    <scope>NUCLEOTIDE SEQUENCE [LARGE SCALE GENOMIC DNA]</scope>
    <source>
        <strain evidence="2 3">DSM 15345</strain>
    </source>
</reference>
<dbReference type="PANTHER" id="PTHR43792">
    <property type="entry name" value="GNAT FAMILY, PUTATIVE (AFU_ORTHOLOGUE AFUA_3G00765)-RELATED-RELATED"/>
    <property type="match status" value="1"/>
</dbReference>
<evidence type="ECO:0000313" key="2">
    <source>
        <dbReference type="EMBL" id="SDZ73812.1"/>
    </source>
</evidence>
<dbReference type="Pfam" id="PF13302">
    <property type="entry name" value="Acetyltransf_3"/>
    <property type="match status" value="1"/>
</dbReference>
<organism evidence="2 3">
    <name type="scientific">Rubrimonas cliftonensis</name>
    <dbReference type="NCBI Taxonomy" id="89524"/>
    <lineage>
        <taxon>Bacteria</taxon>
        <taxon>Pseudomonadati</taxon>
        <taxon>Pseudomonadota</taxon>
        <taxon>Alphaproteobacteria</taxon>
        <taxon>Rhodobacterales</taxon>
        <taxon>Paracoccaceae</taxon>
        <taxon>Rubrimonas</taxon>
    </lineage>
</organism>
<dbReference type="PANTHER" id="PTHR43792:SF1">
    <property type="entry name" value="N-ACETYLTRANSFERASE DOMAIN-CONTAINING PROTEIN"/>
    <property type="match status" value="1"/>
</dbReference>
<name>A0A1H3VI75_9RHOB</name>
<accession>A0A1H3VI75</accession>
<evidence type="ECO:0000313" key="3">
    <source>
        <dbReference type="Proteomes" id="UP000198703"/>
    </source>
</evidence>
<sequence length="176" mass="19064">MTPALDIPVLETERLRLRAPCAADAAAFEAFFTSGRSKFVGGPVEPGRPWRILAAHVGQWALNGFGMWVVTARGDDAALGLVGCWAPGDWPEPELGWQMFEGAEGRGFAFEAAQAARRCAYGRFGWTTAVSYIDPDNARSRRLADRLGCVVEPDAPTPRGEPLLVYRHPAPEALAP</sequence>
<proteinExistence type="predicted"/>
<dbReference type="InterPro" id="IPR051531">
    <property type="entry name" value="N-acetyltransferase"/>
</dbReference>
<dbReference type="GO" id="GO:0016747">
    <property type="term" value="F:acyltransferase activity, transferring groups other than amino-acyl groups"/>
    <property type="evidence" value="ECO:0007669"/>
    <property type="project" value="InterPro"/>
</dbReference>
<dbReference type="Proteomes" id="UP000198703">
    <property type="component" value="Unassembled WGS sequence"/>
</dbReference>
<dbReference type="AlphaFoldDB" id="A0A1H3VI75"/>
<gene>
    <name evidence="2" type="ORF">SAMN05444370_10174</name>
</gene>
<dbReference type="RefSeq" id="WP_093247513.1">
    <property type="nucleotide sequence ID" value="NZ_FNQM01000001.1"/>
</dbReference>